<evidence type="ECO:0000256" key="3">
    <source>
        <dbReference type="ARBA" id="ARBA00023027"/>
    </source>
</evidence>
<dbReference type="AlphaFoldDB" id="A0A227KSI5"/>
<name>A0A227KSI5_9BURK</name>
<comment type="caution">
    <text evidence="6">The sequence shown here is derived from an EMBL/GenBank/DDBJ whole genome shotgun (WGS) entry which is preliminary data.</text>
</comment>
<dbReference type="GO" id="GO:0000271">
    <property type="term" value="P:polysaccharide biosynthetic process"/>
    <property type="evidence" value="ECO:0007669"/>
    <property type="project" value="InterPro"/>
</dbReference>
<evidence type="ECO:0000313" key="7">
    <source>
        <dbReference type="Proteomes" id="UP000214610"/>
    </source>
</evidence>
<dbReference type="GO" id="GO:0051287">
    <property type="term" value="F:NAD binding"/>
    <property type="evidence" value="ECO:0007669"/>
    <property type="project" value="InterPro"/>
</dbReference>
<evidence type="ECO:0000313" key="6">
    <source>
        <dbReference type="EMBL" id="OXE51015.1"/>
    </source>
</evidence>
<dbReference type="SUPFAM" id="SSF48179">
    <property type="entry name" value="6-phosphogluconate dehydrogenase C-terminal domain-like"/>
    <property type="match status" value="1"/>
</dbReference>
<keyword evidence="2" id="KW-0560">Oxidoreductase</keyword>
<dbReference type="Gene3D" id="3.40.50.720">
    <property type="entry name" value="NAD(P)-binding Rossmann-like Domain"/>
    <property type="match status" value="2"/>
</dbReference>
<dbReference type="Pfam" id="PF03720">
    <property type="entry name" value="UDPG_MGDP_dh_C"/>
    <property type="match status" value="1"/>
</dbReference>
<dbReference type="GO" id="GO:0016628">
    <property type="term" value="F:oxidoreductase activity, acting on the CH-CH group of donors, NAD or NADP as acceptor"/>
    <property type="evidence" value="ECO:0007669"/>
    <property type="project" value="InterPro"/>
</dbReference>
<dbReference type="Proteomes" id="UP000214610">
    <property type="component" value="Unassembled WGS sequence"/>
</dbReference>
<dbReference type="InterPro" id="IPR036220">
    <property type="entry name" value="UDP-Glc/GDP-Man_DH_C_sf"/>
</dbReference>
<dbReference type="InterPro" id="IPR036291">
    <property type="entry name" value="NAD(P)-bd_dom_sf"/>
</dbReference>
<dbReference type="EMBL" id="NHMP01000001">
    <property type="protein sequence ID" value="OXE51015.1"/>
    <property type="molecule type" value="Genomic_DNA"/>
</dbReference>
<dbReference type="InterPro" id="IPR017476">
    <property type="entry name" value="UDP-Glc/GDP-Man"/>
</dbReference>
<dbReference type="InterPro" id="IPR001732">
    <property type="entry name" value="UDP-Glc/GDP-Man_DH_N"/>
</dbReference>
<dbReference type="InterPro" id="IPR014027">
    <property type="entry name" value="UDP-Glc/GDP-Man_DH_C"/>
</dbReference>
<dbReference type="PANTHER" id="PTHR43491:SF2">
    <property type="entry name" value="UDP-N-ACETYL-D-MANNOSAMINE DEHYDROGENASE"/>
    <property type="match status" value="1"/>
</dbReference>
<evidence type="ECO:0000256" key="1">
    <source>
        <dbReference type="ARBA" id="ARBA00006601"/>
    </source>
</evidence>
<dbReference type="SUPFAM" id="SSF51735">
    <property type="entry name" value="NAD(P)-binding Rossmann-fold domains"/>
    <property type="match status" value="1"/>
</dbReference>
<dbReference type="GO" id="GO:0016616">
    <property type="term" value="F:oxidoreductase activity, acting on the CH-OH group of donors, NAD or NADP as acceptor"/>
    <property type="evidence" value="ECO:0007669"/>
    <property type="project" value="InterPro"/>
</dbReference>
<keyword evidence="3" id="KW-0520">NAD</keyword>
<keyword evidence="7" id="KW-1185">Reference proteome</keyword>
<gene>
    <name evidence="6" type="ORF">ADH67_01585</name>
</gene>
<evidence type="ECO:0000259" key="5">
    <source>
        <dbReference type="SMART" id="SM00984"/>
    </source>
</evidence>
<dbReference type="SUPFAM" id="SSF52413">
    <property type="entry name" value="UDP-glucose/GDP-mannose dehydrogenase C-terminal domain"/>
    <property type="match status" value="1"/>
</dbReference>
<feature type="domain" description="UDP-glucose/GDP-mannose dehydrogenase C-terminal" evidence="5">
    <location>
        <begin position="321"/>
        <end position="398"/>
    </location>
</feature>
<protein>
    <recommendedName>
        <fullName evidence="5">UDP-glucose/GDP-mannose dehydrogenase C-terminal domain-containing protein</fullName>
    </recommendedName>
</protein>
<dbReference type="Pfam" id="PF00984">
    <property type="entry name" value="UDPG_MGDP_dh"/>
    <property type="match status" value="1"/>
</dbReference>
<reference evidence="7" key="1">
    <citation type="submission" date="2017-05" db="EMBL/GenBank/DDBJ databases">
        <title>Improved OligoMM genomes.</title>
        <authorList>
            <person name="Garzetti D."/>
        </authorList>
    </citation>
    <scope>NUCLEOTIDE SEQUENCE [LARGE SCALE GENOMIC DNA]</scope>
    <source>
        <strain evidence="7">YL45</strain>
    </source>
</reference>
<proteinExistence type="inferred from homology"/>
<dbReference type="InterPro" id="IPR028359">
    <property type="entry name" value="UDP_ManNAc/GlcNAc_DH"/>
</dbReference>
<dbReference type="PIRSF" id="PIRSF500136">
    <property type="entry name" value="UDP_ManNAc_DH"/>
    <property type="match status" value="1"/>
</dbReference>
<evidence type="ECO:0000256" key="2">
    <source>
        <dbReference type="ARBA" id="ARBA00023002"/>
    </source>
</evidence>
<dbReference type="NCBIfam" id="TIGR03026">
    <property type="entry name" value="NDP-sugDHase"/>
    <property type="match status" value="1"/>
</dbReference>
<dbReference type="SMART" id="SM00984">
    <property type="entry name" value="UDPG_MGDP_dh_C"/>
    <property type="match status" value="1"/>
</dbReference>
<dbReference type="PANTHER" id="PTHR43491">
    <property type="entry name" value="UDP-N-ACETYL-D-MANNOSAMINE DEHYDROGENASE"/>
    <property type="match status" value="1"/>
</dbReference>
<organism evidence="6 7">
    <name type="scientific">Turicimonas muris</name>
    <dbReference type="NCBI Taxonomy" id="1796652"/>
    <lineage>
        <taxon>Bacteria</taxon>
        <taxon>Pseudomonadati</taxon>
        <taxon>Pseudomonadota</taxon>
        <taxon>Betaproteobacteria</taxon>
        <taxon>Burkholderiales</taxon>
        <taxon>Sutterellaceae</taxon>
        <taxon>Turicimonas</taxon>
    </lineage>
</organism>
<dbReference type="InterPro" id="IPR008927">
    <property type="entry name" value="6-PGluconate_DH-like_C_sf"/>
</dbReference>
<dbReference type="Pfam" id="PF03721">
    <property type="entry name" value="UDPG_MGDP_dh_N"/>
    <property type="match status" value="1"/>
</dbReference>
<evidence type="ECO:0000256" key="4">
    <source>
        <dbReference type="PIRNR" id="PIRNR000124"/>
    </source>
</evidence>
<sequence>MRTEELMLKTKCSPKIAVIGCGYVGLPLFIEFSKVLDDVVGFDVDQGRITALRGGVDCNGEFGDKILLNLTGRLESDASELMDRDVYIITVPTPVNENNKPDLSCLLSATRLVGEVMKTGTCVVYESTVYPGCIREVCLPLLEQVSGLKVGSDFLLGFSPERINPGDKQHTISTIVKVVSGIDEKSLVNISNLYKLIVRDVCLSSSIEVAEAAKLLENIQRDVNIALMNEIWSCLTRLDISTDEVLRVASTKWNFIKFHPGLVGGHCIAVDPYYLIEKAQEKGIVLPLVKQARVTNESIIFSLYRRILQILQFPYEGKRVLIKGLSFKPNVTDLRNSKVPALKILLEEVGVLVDVYDPLVSREQAKEAFNIDLSRIEEVSSVDYNLVVSPYDLSITTNP</sequence>
<accession>A0A227KSI5</accession>
<comment type="similarity">
    <text evidence="1 4">Belongs to the UDP-glucose/GDP-mannose dehydrogenase family.</text>
</comment>
<dbReference type="PIRSF" id="PIRSF000124">
    <property type="entry name" value="UDPglc_GDPman_dh"/>
    <property type="match status" value="1"/>
</dbReference>
<dbReference type="InterPro" id="IPR014026">
    <property type="entry name" value="UDP-Glc/GDP-Man_DH_dimer"/>
</dbReference>